<dbReference type="SUPFAM" id="SSF69360">
    <property type="entry name" value="Cell wall binding repeat"/>
    <property type="match status" value="1"/>
</dbReference>
<feature type="repeat" description="Cell wall-binding" evidence="2">
    <location>
        <begin position="1294"/>
        <end position="1313"/>
    </location>
</feature>
<feature type="repeat" description="Cell wall-binding" evidence="2">
    <location>
        <begin position="1339"/>
        <end position="1358"/>
    </location>
</feature>
<evidence type="ECO:0000313" key="3">
    <source>
        <dbReference type="EMBL" id="NHM14152.1"/>
    </source>
</evidence>
<organism evidence="4 6">
    <name type="scientific">Xiamenia xianingshaonis</name>
    <dbReference type="NCBI Taxonomy" id="2682776"/>
    <lineage>
        <taxon>Bacteria</taxon>
        <taxon>Bacillati</taxon>
        <taxon>Actinomycetota</taxon>
        <taxon>Coriobacteriia</taxon>
        <taxon>Eggerthellales</taxon>
        <taxon>Eggerthellaceae</taxon>
        <taxon>Xiamenia</taxon>
    </lineage>
</organism>
<gene>
    <name evidence="3" type="ORF">GMI68_05125</name>
    <name evidence="4" type="ORF">J7S26_07745</name>
</gene>
<evidence type="ECO:0000256" key="2">
    <source>
        <dbReference type="PROSITE-ProRule" id="PRU00591"/>
    </source>
</evidence>
<proteinExistence type="predicted"/>
<evidence type="ECO:0000313" key="5">
    <source>
        <dbReference type="Proteomes" id="UP000636394"/>
    </source>
</evidence>
<dbReference type="RefSeq" id="WP_166339326.1">
    <property type="nucleotide sequence ID" value="NZ_CP072829.1"/>
</dbReference>
<reference evidence="3 5" key="1">
    <citation type="submission" date="2019-11" db="EMBL/GenBank/DDBJ databases">
        <title>Eggerthellaceae novel genus isolated from the rectal contents of marmort.</title>
        <authorList>
            <person name="Zhang G."/>
        </authorList>
    </citation>
    <scope>NUCLEOTIDE SEQUENCE [LARGE SCALE GENOMIC DNA]</scope>
    <source>
        <strain evidence="3">Zg-886</strain>
        <strain evidence="5">zg-886</strain>
    </source>
</reference>
<reference evidence="4" key="2">
    <citation type="submission" date="2021-04" db="EMBL/GenBank/DDBJ databases">
        <title>Novel species in family Eggerthellaceae.</title>
        <authorList>
            <person name="Zhang G."/>
        </authorList>
    </citation>
    <scope>NUCLEOTIDE SEQUENCE</scope>
    <source>
        <strain evidence="4">Zg-886</strain>
    </source>
</reference>
<dbReference type="Proteomes" id="UP000671910">
    <property type="component" value="Chromosome"/>
</dbReference>
<dbReference type="InterPro" id="IPR018337">
    <property type="entry name" value="Cell_wall/Cho-bd_repeat"/>
</dbReference>
<name>A0A9E6MQQ5_9ACTN</name>
<dbReference type="Pfam" id="PF01473">
    <property type="entry name" value="Choline_bind_1"/>
    <property type="match status" value="5"/>
</dbReference>
<dbReference type="KEGG" id="ebz:J7S26_07745"/>
<keyword evidence="1" id="KW-0677">Repeat</keyword>
<sequence>MTPAAALSQAALEATPAYAGTTTDDTAEEPAPVINAWTDGEGATPAVAEYVDAIGKTGAKLVLSIVDPAPVTYNALSREYKDIKVKIAVSYTENEKPVTEYFTLSSDLYTLDFVSSVDSTDATVANNVVTVNNANPDGYAIKAVVKDGGPKVKNDGTYYPGGTQLLATKADGNGSIIVNKAPITKDAIKVATGYVGASTPADVAKATKAELSLKGNTTGMINLLDETNPVIAVECKDTTAGTPGKKLTDSKNVFIETGTVPVEVKLVNATAKKNYTLEGALTGGATDTTNGTLTLSANIVQASNYQARFVSGAGVTGTVVPSNNGASGVAPWVADDPDAKPSVSLAENIKNSIQVYIPAATEGGAVTDVPAGWGVTYTDAEGNPLVDPEDGKTAVTPTAPGKYRAVVAMDGNANPIATLDVTVQANITPDVDFKFNGQDLGSDLSGSVKLAWKAGLTDAERSADVVAQIKAGLKGTLLEGTETLVNLDDLAITDSTPLNTVDGAGQVTVTPSGNGLYKGIATINYGYGEDLPKFSLKKASQPYAGSGAADGYVVKSLLNIPQVESEDTPGTTEDLSDEFYKVTVTDAKGKVVADAGTERLTEAGKYTITVSGTDGYVGTQSFPFEITQLGMTADNVSWVGNTYDVVYDATKKVWATPYNGTVLEPVPTISAKFESGTFNDFKQKPKEPAKGETWDYEISWANNKNKGTATATLVFTGNYSGTVEIPFEITPVQLTLNNASAEAQSQLAAGFPENPTAADVLNPVVTYTPGKGDPVELTEDDYAIGKVTKGATASNGVTEYSFVVEGKGNYTGSITGTFKTVNQDIAKLATAEVDKDQTLIYDYGAPVPATVTVTPNSGELVENEDYKIVCSENTDAGTATVEVVGIGNYAGSIPLTYEIAPVQINDASNVEGKSIKLDGADDLVYNGEEQAPEVLVNGSTFKPANKELANKEPELLSKIYDDLSIAVKEGTGVNAGTSYIVLSPRNGNLTGSIEIPYKIAPAELTADNVAVAASVAPGASAADAVSVTFGEAALVAGTDYTVAVAEGATVPGKVKATVTGAGNYAGTVEKESAVLYDVAKADVSVAGAVYNGKAQDPKVEVSYTSGGKKVVVDPKAYDVKVDGNATDAGSYKVTVTGKASEGWTNSAEKSFVIAPATVTAKPQVSYDAAGLPVVTVPGLTSNDFTYKPDAATKTITVTYKGNYAGTATVAYVPTAKPVAPAQPAAGKTGWVGSGNDWAYYKDGKQVKDGWEWIDNAWYHFEANGKMTNTQWFQDADGEWYLLNQSHKGSYGAMLTGWQKVDGGWYYMGASGDMQSGWLKDGGEWYLLNTAHDGTFGKMLTGWQQVGGKWYYMDASGAMASNAWVGRYWVNGSGVWTATR</sequence>
<accession>A0A9E6MQQ5</accession>
<keyword evidence="5" id="KW-1185">Reference proteome</keyword>
<dbReference type="EMBL" id="WPCR01000006">
    <property type="protein sequence ID" value="NHM14152.1"/>
    <property type="molecule type" value="Genomic_DNA"/>
</dbReference>
<evidence type="ECO:0000313" key="4">
    <source>
        <dbReference type="EMBL" id="QTU84230.1"/>
    </source>
</evidence>
<feature type="repeat" description="Cell wall-binding" evidence="2">
    <location>
        <begin position="1247"/>
        <end position="1266"/>
    </location>
</feature>
<dbReference type="Proteomes" id="UP000636394">
    <property type="component" value="Unassembled WGS sequence"/>
</dbReference>
<evidence type="ECO:0000313" key="6">
    <source>
        <dbReference type="Proteomes" id="UP000671910"/>
    </source>
</evidence>
<dbReference type="Gene3D" id="2.10.270.10">
    <property type="entry name" value="Cholin Binding"/>
    <property type="match status" value="2"/>
</dbReference>
<dbReference type="PROSITE" id="PS51170">
    <property type="entry name" value="CW"/>
    <property type="match status" value="3"/>
</dbReference>
<evidence type="ECO:0000256" key="1">
    <source>
        <dbReference type="ARBA" id="ARBA00022737"/>
    </source>
</evidence>
<protein>
    <submittedName>
        <fullName evidence="4">N-acetylmuramoyl-L-alanine amidase family protein</fullName>
    </submittedName>
</protein>
<dbReference type="EMBL" id="CP072829">
    <property type="protein sequence ID" value="QTU84230.1"/>
    <property type="molecule type" value="Genomic_DNA"/>
</dbReference>